<comment type="similarity">
    <text evidence="1">Belongs to the cycloisomerase 2 family.</text>
</comment>
<dbReference type="InterPro" id="IPR050282">
    <property type="entry name" value="Cycloisomerase_2"/>
</dbReference>
<dbReference type="Proteomes" id="UP001142372">
    <property type="component" value="Unassembled WGS sequence"/>
</dbReference>
<proteinExistence type="inferred from homology"/>
<evidence type="ECO:0000256" key="1">
    <source>
        <dbReference type="ARBA" id="ARBA00005564"/>
    </source>
</evidence>
<accession>A0A9W6HD82</accession>
<organism evidence="2 3">
    <name type="scientific">Leifsonia poae</name>
    <dbReference type="NCBI Taxonomy" id="110933"/>
    <lineage>
        <taxon>Bacteria</taxon>
        <taxon>Bacillati</taxon>
        <taxon>Actinomycetota</taxon>
        <taxon>Actinomycetes</taxon>
        <taxon>Micrococcales</taxon>
        <taxon>Microbacteriaceae</taxon>
        <taxon>Leifsonia</taxon>
    </lineage>
</organism>
<dbReference type="AlphaFoldDB" id="A0A9W6HD82"/>
<reference evidence="2" key="2">
    <citation type="submission" date="2023-01" db="EMBL/GenBank/DDBJ databases">
        <authorList>
            <person name="Sun Q."/>
            <person name="Evtushenko L."/>
        </authorList>
    </citation>
    <scope>NUCLEOTIDE SEQUENCE</scope>
    <source>
        <strain evidence="2">VKM Ac-1401</strain>
    </source>
</reference>
<dbReference type="InterPro" id="IPR015943">
    <property type="entry name" value="WD40/YVTN_repeat-like_dom_sf"/>
</dbReference>
<dbReference type="EMBL" id="BSEN01000015">
    <property type="protein sequence ID" value="GLJ78011.1"/>
    <property type="molecule type" value="Genomic_DNA"/>
</dbReference>
<dbReference type="GO" id="GO:0005829">
    <property type="term" value="C:cytosol"/>
    <property type="evidence" value="ECO:0007669"/>
    <property type="project" value="TreeGrafter"/>
</dbReference>
<dbReference type="InterPro" id="IPR019405">
    <property type="entry name" value="Lactonase_7-beta_prop"/>
</dbReference>
<dbReference type="RefSeq" id="WP_271178608.1">
    <property type="nucleotide sequence ID" value="NZ_BAAAJO010000003.1"/>
</dbReference>
<dbReference type="Pfam" id="PF10282">
    <property type="entry name" value="Lactonase"/>
    <property type="match status" value="1"/>
</dbReference>
<dbReference type="Gene3D" id="2.130.10.10">
    <property type="entry name" value="YVTN repeat-like/Quinoprotein amine dehydrogenase"/>
    <property type="match status" value="1"/>
</dbReference>
<evidence type="ECO:0000313" key="2">
    <source>
        <dbReference type="EMBL" id="GLJ78011.1"/>
    </source>
</evidence>
<dbReference type="SUPFAM" id="SSF51004">
    <property type="entry name" value="C-terminal (heme d1) domain of cytochrome cd1-nitrite reductase"/>
    <property type="match status" value="1"/>
</dbReference>
<dbReference type="PANTHER" id="PTHR30344">
    <property type="entry name" value="6-PHOSPHOGLUCONOLACTONASE-RELATED"/>
    <property type="match status" value="1"/>
</dbReference>
<keyword evidence="3" id="KW-1185">Reference proteome</keyword>
<comment type="caution">
    <text evidence="2">The sequence shown here is derived from an EMBL/GenBank/DDBJ whole genome shotgun (WGS) entry which is preliminary data.</text>
</comment>
<dbReference type="GO" id="GO:0017057">
    <property type="term" value="F:6-phosphogluconolactonase activity"/>
    <property type="evidence" value="ECO:0007669"/>
    <property type="project" value="TreeGrafter"/>
</dbReference>
<reference evidence="2" key="1">
    <citation type="journal article" date="2014" name="Int. J. Syst. Evol. Microbiol.">
        <title>Complete genome sequence of Corynebacterium casei LMG S-19264T (=DSM 44701T), isolated from a smear-ripened cheese.</title>
        <authorList>
            <consortium name="US DOE Joint Genome Institute (JGI-PGF)"/>
            <person name="Walter F."/>
            <person name="Albersmeier A."/>
            <person name="Kalinowski J."/>
            <person name="Ruckert C."/>
        </authorList>
    </citation>
    <scope>NUCLEOTIDE SEQUENCE</scope>
    <source>
        <strain evidence="2">VKM Ac-1401</strain>
    </source>
</reference>
<dbReference type="PANTHER" id="PTHR30344:SF1">
    <property type="entry name" value="6-PHOSPHOGLUCONOLACTONASE"/>
    <property type="match status" value="1"/>
</dbReference>
<protein>
    <submittedName>
        <fullName evidence="2">3-carboxymuconate cyclase</fullName>
    </submittedName>
</protein>
<dbReference type="InterPro" id="IPR011048">
    <property type="entry name" value="Haem_d1_sf"/>
</dbReference>
<evidence type="ECO:0000313" key="3">
    <source>
        <dbReference type="Proteomes" id="UP001142372"/>
    </source>
</evidence>
<name>A0A9W6HD82_9MICO</name>
<gene>
    <name evidence="2" type="ORF">GCM10017584_35850</name>
</gene>
<sequence>MTSALLIGTYTQQVPDVDGRADGIVSAVFDGEKVAGAEVAARLANPSWLTASADGSRVYAVMETAPDGGVAAFARDSAGSLTLLGTASAAGAEPDHLALDPSERFLVVGTYSGGSISVIALDDDGALGERVAFVQHHGSGPDAVRQESPHVHQVIFDDVTGDLVVVDLGLGQVLFYGFDGDGQLARRPDATISSGAAGPRHLAFHPDGQHAFVVNELGNTVDVLRRDGDRFERAGSASTRPADAVGVSTTAAVRVSPTGSTVFATNRGDDTIAVFSFDPVAGLTLVASEPCRGKAPRDLIVSQDARRVIVANQDSDSVAVFAFDEDARSLEFLSLASVPTPACLRLV</sequence>